<keyword evidence="6 14" id="KW-0732">Signal</keyword>
<feature type="short sequence motif" description="TonB C-terminal box" evidence="12">
    <location>
        <begin position="956"/>
        <end position="973"/>
    </location>
</feature>
<accession>A0ABU9BSH9</accession>
<keyword evidence="7 13" id="KW-0798">TonB box</keyword>
<organism evidence="17 18">
    <name type="scientific">Ideonella lacteola</name>
    <dbReference type="NCBI Taxonomy" id="2984193"/>
    <lineage>
        <taxon>Bacteria</taxon>
        <taxon>Pseudomonadati</taxon>
        <taxon>Pseudomonadota</taxon>
        <taxon>Betaproteobacteria</taxon>
        <taxon>Burkholderiales</taxon>
        <taxon>Sphaerotilaceae</taxon>
        <taxon>Ideonella</taxon>
    </lineage>
</organism>
<feature type="chain" id="PRO_5046631220" evidence="14">
    <location>
        <begin position="29"/>
        <end position="973"/>
    </location>
</feature>
<feature type="domain" description="TonB-dependent receptor plug" evidence="16">
    <location>
        <begin position="45"/>
        <end position="155"/>
    </location>
</feature>
<evidence type="ECO:0000259" key="15">
    <source>
        <dbReference type="Pfam" id="PF00593"/>
    </source>
</evidence>
<evidence type="ECO:0000256" key="10">
    <source>
        <dbReference type="ARBA" id="ARBA00023237"/>
    </source>
</evidence>
<evidence type="ECO:0000256" key="2">
    <source>
        <dbReference type="ARBA" id="ARBA00009810"/>
    </source>
</evidence>
<dbReference type="PROSITE" id="PS01156">
    <property type="entry name" value="TONB_DEPENDENT_REC_2"/>
    <property type="match status" value="1"/>
</dbReference>
<dbReference type="Pfam" id="PF00593">
    <property type="entry name" value="TonB_dep_Rec_b-barrel"/>
    <property type="match status" value="1"/>
</dbReference>
<evidence type="ECO:0000313" key="17">
    <source>
        <dbReference type="EMBL" id="MEK8032811.1"/>
    </source>
</evidence>
<keyword evidence="10 11" id="KW-0998">Cell outer membrane</keyword>
<dbReference type="Gene3D" id="2.40.170.20">
    <property type="entry name" value="TonB-dependent receptor, beta-barrel domain"/>
    <property type="match status" value="1"/>
</dbReference>
<dbReference type="InterPro" id="IPR010917">
    <property type="entry name" value="TonB_rcpt_CS"/>
</dbReference>
<evidence type="ECO:0000256" key="13">
    <source>
        <dbReference type="RuleBase" id="RU003357"/>
    </source>
</evidence>
<dbReference type="SUPFAM" id="SSF56935">
    <property type="entry name" value="Porins"/>
    <property type="match status" value="1"/>
</dbReference>
<proteinExistence type="inferred from homology"/>
<dbReference type="PANTHER" id="PTHR47234">
    <property type="match status" value="1"/>
</dbReference>
<dbReference type="PROSITE" id="PS52016">
    <property type="entry name" value="TONB_DEPENDENT_REC_3"/>
    <property type="match status" value="1"/>
</dbReference>
<dbReference type="EMBL" id="JBBUTG010000012">
    <property type="protein sequence ID" value="MEK8032811.1"/>
    <property type="molecule type" value="Genomic_DNA"/>
</dbReference>
<comment type="caution">
    <text evidence="17">The sequence shown here is derived from an EMBL/GenBank/DDBJ whole genome shotgun (WGS) entry which is preliminary data.</text>
</comment>
<comment type="subcellular location">
    <subcellularLocation>
        <location evidence="1 11">Cell outer membrane</location>
        <topology evidence="1 11">Multi-pass membrane protein</topology>
    </subcellularLocation>
</comment>
<comment type="similarity">
    <text evidence="2 11 13">Belongs to the TonB-dependent receptor family.</text>
</comment>
<dbReference type="RefSeq" id="WP_341427229.1">
    <property type="nucleotide sequence ID" value="NZ_JBBUTG010000012.1"/>
</dbReference>
<dbReference type="InterPro" id="IPR036942">
    <property type="entry name" value="Beta-barrel_TonB_sf"/>
</dbReference>
<feature type="signal peptide" evidence="14">
    <location>
        <begin position="1"/>
        <end position="28"/>
    </location>
</feature>
<dbReference type="InterPro" id="IPR012910">
    <property type="entry name" value="Plug_dom"/>
</dbReference>
<dbReference type="InterPro" id="IPR037066">
    <property type="entry name" value="Plug_dom_sf"/>
</dbReference>
<dbReference type="PANTHER" id="PTHR47234:SF2">
    <property type="entry name" value="TONB-DEPENDENT RECEPTOR"/>
    <property type="match status" value="1"/>
</dbReference>
<dbReference type="InterPro" id="IPR000531">
    <property type="entry name" value="Beta-barrel_TonB"/>
</dbReference>
<dbReference type="Gene3D" id="2.170.130.10">
    <property type="entry name" value="TonB-dependent receptor, plug domain"/>
    <property type="match status" value="1"/>
</dbReference>
<keyword evidence="9 17" id="KW-0675">Receptor</keyword>
<evidence type="ECO:0000256" key="6">
    <source>
        <dbReference type="ARBA" id="ARBA00022729"/>
    </source>
</evidence>
<evidence type="ECO:0000259" key="16">
    <source>
        <dbReference type="Pfam" id="PF07715"/>
    </source>
</evidence>
<feature type="domain" description="TonB-dependent receptor-like beta-barrel" evidence="15">
    <location>
        <begin position="377"/>
        <end position="934"/>
    </location>
</feature>
<evidence type="ECO:0000256" key="14">
    <source>
        <dbReference type="SAM" id="SignalP"/>
    </source>
</evidence>
<evidence type="ECO:0000313" key="18">
    <source>
        <dbReference type="Proteomes" id="UP001371218"/>
    </source>
</evidence>
<evidence type="ECO:0000256" key="12">
    <source>
        <dbReference type="PROSITE-ProRule" id="PRU10144"/>
    </source>
</evidence>
<keyword evidence="4 11" id="KW-1134">Transmembrane beta strand</keyword>
<evidence type="ECO:0000256" key="4">
    <source>
        <dbReference type="ARBA" id="ARBA00022452"/>
    </source>
</evidence>
<dbReference type="Pfam" id="PF07715">
    <property type="entry name" value="Plug"/>
    <property type="match status" value="1"/>
</dbReference>
<evidence type="ECO:0000256" key="1">
    <source>
        <dbReference type="ARBA" id="ARBA00004571"/>
    </source>
</evidence>
<protein>
    <submittedName>
        <fullName evidence="17">TonB-dependent receptor</fullName>
    </submittedName>
</protein>
<keyword evidence="5 11" id="KW-0812">Transmembrane</keyword>
<dbReference type="InterPro" id="IPR039426">
    <property type="entry name" value="TonB-dep_rcpt-like"/>
</dbReference>
<name>A0ABU9BSH9_9BURK</name>
<keyword evidence="3 11" id="KW-0813">Transport</keyword>
<evidence type="ECO:0000256" key="11">
    <source>
        <dbReference type="PROSITE-ProRule" id="PRU01360"/>
    </source>
</evidence>
<reference evidence="17 18" key="1">
    <citation type="submission" date="2024-04" db="EMBL/GenBank/DDBJ databases">
        <title>Novel species of the genus Ideonella isolated from streams.</title>
        <authorList>
            <person name="Lu H."/>
        </authorList>
    </citation>
    <scope>NUCLEOTIDE SEQUENCE [LARGE SCALE GENOMIC DNA]</scope>
    <source>
        <strain evidence="17 18">DXS29W</strain>
    </source>
</reference>
<evidence type="ECO:0000256" key="9">
    <source>
        <dbReference type="ARBA" id="ARBA00023170"/>
    </source>
</evidence>
<evidence type="ECO:0000256" key="5">
    <source>
        <dbReference type="ARBA" id="ARBA00022692"/>
    </source>
</evidence>
<keyword evidence="8 11" id="KW-0472">Membrane</keyword>
<dbReference type="Proteomes" id="UP001371218">
    <property type="component" value="Unassembled WGS sequence"/>
</dbReference>
<gene>
    <name evidence="17" type="ORF">AACH06_18475</name>
</gene>
<evidence type="ECO:0000256" key="3">
    <source>
        <dbReference type="ARBA" id="ARBA00022448"/>
    </source>
</evidence>
<sequence length="973" mass="104047">MFQKTKLSTSLLLAFGGGLLFASGAASAQERVEITGSRIKTVQTEGTSPVVVLGKEAIALEGVRNAEQLLNNLPQVFADQGGSVSNGATGTATVNLRNFGADRTLVLINGRRMPAGSPRSLASDLNQIPVSLIKKVEILTGGASAIYGSDAVAGVVNFILDDKFEGVQIDLNHEFFNHSQHTSKGVKDANEARGFKLPGDKAADGKVTDFSLTLGGNFADGKGNATFFVSHKLEDALLQSERDFSNCALNAGDTWSCGGSGTSYPGRFLHAGTGASYTVADANGGVREWGIPSDFFNFAPINYFQRPSDRYSAYATAHYDLDDTARVYGEFGFHDDHTVAQIAPSGAFGVPLSIKYENPLLSDAWRAQLNDANAAITDENGVPLGLTFNKAGDTADIYLFRRNIEGGGRQDDIRHTSYRGVIGVKGDINETWSYDLSALVGKVVYQETYKNDFSNARLARSLDVVDDGNGNAVCRSVVDGTDPNCVPYNVWTLGGVTPGALAYLQTPGFQKGFTSTEVISASVNGDLTGYGVKTPWAKSGLGVAVGVEHRTEEMDLSTDSAFTTGDLAGQGGPTIGVGGGYKVWDVFTELRMPLVEKAPFAELLAVNASYRYSDYSTDKTTSTWGLGLEWAPISAMKVRASAQRASRAANIVELFSTAAIGLYDNDGDPCAGATPSASAAECARTGVTAAQYGHILDSPAGQYNAIFGGNTQLKPETSNSWTLGVVINPIKDMNLTFDYFHMKVKDVIGNLPATTTLTQCLNTGDAAFCDLIHRDSLGTLWATNDAYIKANNLNLGMRATEGLDIGADYQLKLDAMGRVDFTFKGTWLNSFEQEDAPGLGSYDCAGYYGATCGTPLPQWRHSLRTTWRSPWNVDLSLNWRHIDSVDIDASSSDEHLAGAYSDVVKTLKAVNYFDLGASYKVTKNVTLSAAINNVLDTDPPLRTQGSGFTNGNTYPQVYDALGRRVSLTVNAKF</sequence>
<evidence type="ECO:0000256" key="7">
    <source>
        <dbReference type="ARBA" id="ARBA00023077"/>
    </source>
</evidence>
<evidence type="ECO:0000256" key="8">
    <source>
        <dbReference type="ARBA" id="ARBA00023136"/>
    </source>
</evidence>
<keyword evidence="18" id="KW-1185">Reference proteome</keyword>